<dbReference type="PANTHER" id="PTHR24252:SF7">
    <property type="entry name" value="HYALIN"/>
    <property type="match status" value="1"/>
</dbReference>
<evidence type="ECO:0000313" key="7">
    <source>
        <dbReference type="EMBL" id="EEB09927.1"/>
    </source>
</evidence>
<dbReference type="PRINTS" id="PR00722">
    <property type="entry name" value="CHYMOTRYPSIN"/>
</dbReference>
<evidence type="ECO:0000313" key="9">
    <source>
        <dbReference type="Proteomes" id="UP000009046"/>
    </source>
</evidence>
<dbReference type="EMBL" id="DS234989">
    <property type="protein sequence ID" value="EEB09927.1"/>
    <property type="molecule type" value="Genomic_DNA"/>
</dbReference>
<dbReference type="FunFam" id="2.40.10.10:FF:000130">
    <property type="entry name" value="Chymotrypsinogen A"/>
    <property type="match status" value="1"/>
</dbReference>
<dbReference type="FunFam" id="2.40.10.10:FF:000002">
    <property type="entry name" value="Transmembrane protease serine"/>
    <property type="match status" value="1"/>
</dbReference>
<dbReference type="OrthoDB" id="7863416at2759"/>
<dbReference type="InterPro" id="IPR001314">
    <property type="entry name" value="Peptidase_S1A"/>
</dbReference>
<dbReference type="eggNOG" id="KOG3627">
    <property type="taxonomic scope" value="Eukaryota"/>
</dbReference>
<comment type="similarity">
    <text evidence="2">Belongs to the peptidase S1 family. CLIP subfamily.</text>
</comment>
<dbReference type="GO" id="GO:0006508">
    <property type="term" value="P:proteolysis"/>
    <property type="evidence" value="ECO:0007669"/>
    <property type="project" value="UniProtKB-KW"/>
</dbReference>
<dbReference type="InterPro" id="IPR001254">
    <property type="entry name" value="Trypsin_dom"/>
</dbReference>
<evidence type="ECO:0000256" key="2">
    <source>
        <dbReference type="ARBA" id="ARBA00024195"/>
    </source>
</evidence>
<dbReference type="RefSeq" id="XP_002422665.1">
    <property type="nucleotide sequence ID" value="XM_002422620.1"/>
</dbReference>
<dbReference type="InParanoid" id="E0V971"/>
<name>E0V971_PEDHC</name>
<evidence type="ECO:0000256" key="5">
    <source>
        <dbReference type="SAM" id="SignalP"/>
    </source>
</evidence>
<protein>
    <submittedName>
        <fullName evidence="7 8">Transmembrane protease, putative</fullName>
        <ecNumber evidence="7">3.4.21.4</ecNumber>
    </submittedName>
</protein>
<evidence type="ECO:0000256" key="3">
    <source>
        <dbReference type="RuleBase" id="RU363034"/>
    </source>
</evidence>
<keyword evidence="5" id="KW-0732">Signal</keyword>
<feature type="compositionally biased region" description="Low complexity" evidence="4">
    <location>
        <begin position="163"/>
        <end position="178"/>
    </location>
</feature>
<dbReference type="SMART" id="SM00020">
    <property type="entry name" value="Tryp_SPc"/>
    <property type="match status" value="1"/>
</dbReference>
<keyword evidence="1" id="KW-1015">Disulfide bond</keyword>
<dbReference type="STRING" id="121224.E0V971"/>
<evidence type="ECO:0000313" key="8">
    <source>
        <dbReference type="EnsemblMetazoa" id="PHUM004590-PA"/>
    </source>
</evidence>
<evidence type="ECO:0000259" key="6">
    <source>
        <dbReference type="PROSITE" id="PS50240"/>
    </source>
</evidence>
<dbReference type="AlphaFoldDB" id="E0V971"/>
<dbReference type="Pfam" id="PF00089">
    <property type="entry name" value="Trypsin"/>
    <property type="match status" value="2"/>
</dbReference>
<dbReference type="Proteomes" id="UP000009046">
    <property type="component" value="Unassembled WGS sequence"/>
</dbReference>
<keyword evidence="7" id="KW-0812">Transmembrane</keyword>
<proteinExistence type="inferred from homology"/>
<dbReference type="EMBL" id="AAZO01000054">
    <property type="status" value="NOT_ANNOTATED_CDS"/>
    <property type="molecule type" value="Genomic_DNA"/>
</dbReference>
<dbReference type="OMA" id="RQFETDC"/>
<dbReference type="MEROPS" id="S01.A67"/>
<dbReference type="InterPro" id="IPR033116">
    <property type="entry name" value="TRYPSIN_SER"/>
</dbReference>
<organism>
    <name type="scientific">Pediculus humanus subsp. corporis</name>
    <name type="common">Body louse</name>
    <dbReference type="NCBI Taxonomy" id="121224"/>
    <lineage>
        <taxon>Eukaryota</taxon>
        <taxon>Metazoa</taxon>
        <taxon>Ecdysozoa</taxon>
        <taxon>Arthropoda</taxon>
        <taxon>Hexapoda</taxon>
        <taxon>Insecta</taxon>
        <taxon>Pterygota</taxon>
        <taxon>Neoptera</taxon>
        <taxon>Paraneoptera</taxon>
        <taxon>Psocodea</taxon>
        <taxon>Troctomorpha</taxon>
        <taxon>Phthiraptera</taxon>
        <taxon>Anoplura</taxon>
        <taxon>Pediculidae</taxon>
        <taxon>Pediculus</taxon>
    </lineage>
</organism>
<gene>
    <name evidence="8" type="primary">8233483</name>
    <name evidence="7" type="ORF">Phum_PHUM004590</name>
</gene>
<dbReference type="InterPro" id="IPR018114">
    <property type="entry name" value="TRYPSIN_HIS"/>
</dbReference>
<keyword evidence="3 7" id="KW-0645">Protease</keyword>
<evidence type="ECO:0000256" key="1">
    <source>
        <dbReference type="ARBA" id="ARBA00023157"/>
    </source>
</evidence>
<keyword evidence="7" id="KW-0472">Membrane</keyword>
<feature type="domain" description="Peptidase S1" evidence="6">
    <location>
        <begin position="35"/>
        <end position="354"/>
    </location>
</feature>
<dbReference type="PROSITE" id="PS00135">
    <property type="entry name" value="TRYPSIN_SER"/>
    <property type="match status" value="1"/>
</dbReference>
<reference evidence="8" key="3">
    <citation type="submission" date="2021-02" db="UniProtKB">
        <authorList>
            <consortium name="EnsemblMetazoa"/>
        </authorList>
    </citation>
    <scope>IDENTIFICATION</scope>
    <source>
        <strain evidence="8">USDA</strain>
    </source>
</reference>
<dbReference type="Gene3D" id="2.40.10.10">
    <property type="entry name" value="Trypsin-like serine proteases"/>
    <property type="match status" value="2"/>
</dbReference>
<reference evidence="7" key="1">
    <citation type="submission" date="2007-04" db="EMBL/GenBank/DDBJ databases">
        <title>Annotation of Pediculus humanus corporis strain USDA.</title>
        <authorList>
            <person name="Kirkness E."/>
            <person name="Hannick L."/>
            <person name="Hass B."/>
            <person name="Bruggner R."/>
            <person name="Lawson D."/>
            <person name="Bidwell S."/>
            <person name="Joardar V."/>
            <person name="Caler E."/>
            <person name="Walenz B."/>
            <person name="Inman J."/>
            <person name="Schobel S."/>
            <person name="Galinsky K."/>
            <person name="Amedeo P."/>
            <person name="Strausberg R."/>
        </authorList>
    </citation>
    <scope>NUCLEOTIDE SEQUENCE</scope>
    <source>
        <strain evidence="7">USDA</strain>
    </source>
</reference>
<dbReference type="GO" id="GO:0004252">
    <property type="term" value="F:serine-type endopeptidase activity"/>
    <property type="evidence" value="ECO:0007669"/>
    <property type="project" value="UniProtKB-EC"/>
</dbReference>
<dbReference type="InterPro" id="IPR009003">
    <property type="entry name" value="Peptidase_S1_PA"/>
</dbReference>
<dbReference type="CDD" id="cd00190">
    <property type="entry name" value="Tryp_SPc"/>
    <property type="match status" value="1"/>
</dbReference>
<feature type="signal peptide" evidence="5">
    <location>
        <begin position="1"/>
        <end position="17"/>
    </location>
</feature>
<dbReference type="EC" id="3.4.21.4" evidence="7"/>
<dbReference type="KEGG" id="phu:Phum_PHUM004590"/>
<keyword evidence="9" id="KW-1185">Reference proteome</keyword>
<dbReference type="CTD" id="8233483"/>
<keyword evidence="3" id="KW-0720">Serine protease</keyword>
<feature type="chain" id="PRO_5011412371" evidence="5">
    <location>
        <begin position="18"/>
        <end position="358"/>
    </location>
</feature>
<accession>E0V971</accession>
<keyword evidence="3 7" id="KW-0378">Hydrolase</keyword>
<dbReference type="InterPro" id="IPR043504">
    <property type="entry name" value="Peptidase_S1_PA_chymotrypsin"/>
</dbReference>
<dbReference type="HOGENOM" id="CLU_006842_0_4_1"/>
<dbReference type="PROSITE" id="PS00134">
    <property type="entry name" value="TRYPSIN_HIS"/>
    <property type="match status" value="1"/>
</dbReference>
<feature type="region of interest" description="Disordered" evidence="4">
    <location>
        <begin position="159"/>
        <end position="204"/>
    </location>
</feature>
<sequence length="358" mass="40536">MFFFLCVCARVLDCGRSFVGHRQPRNWTELYEGRIINGKKSLKGAWPWQVSLQLLHPKFGLIGHWCGAVLIRPLWIITAAHCIHNDFFNLPLATLWTAVLGDWDRNVEENTEIRVPIDRIIVHEKFNNYQNDIAIMKLSKAVEIRAVCLPEEPKKYKPHFDKFNTTNSKKNKLTSNSSINHRKGRKIEYGETRSNNTNGKSSHNNNLQYLKAQIKKISEKYISTRKPSKSDNYSYQIKSPTKCIATGWGRFKTQGPITSTLLQATVPLHDNSLCQAKYGDSVPIRTGHLCAGRLDGTTGTCVGDSGGPLQCSLKDGRWVLAGITSFGSGCAQPGYPDVYTRLAFYVPWINKQINKYRE</sequence>
<dbReference type="SUPFAM" id="SSF50494">
    <property type="entry name" value="Trypsin-like serine proteases"/>
    <property type="match status" value="1"/>
</dbReference>
<dbReference type="FunCoup" id="E0V971">
    <property type="interactions" value="14"/>
</dbReference>
<reference evidence="7" key="2">
    <citation type="submission" date="2007-04" db="EMBL/GenBank/DDBJ databases">
        <title>The genome of the human body louse.</title>
        <authorList>
            <consortium name="The Human Body Louse Genome Consortium"/>
            <person name="Kirkness E."/>
            <person name="Walenz B."/>
            <person name="Hass B."/>
            <person name="Bruggner R."/>
            <person name="Strausberg R."/>
        </authorList>
    </citation>
    <scope>NUCLEOTIDE SEQUENCE</scope>
    <source>
        <strain evidence="7">USDA</strain>
    </source>
</reference>
<dbReference type="PANTHER" id="PTHR24252">
    <property type="entry name" value="ACROSIN-RELATED"/>
    <property type="match status" value="1"/>
</dbReference>
<dbReference type="EnsemblMetazoa" id="PHUM004590-RA">
    <property type="protein sequence ID" value="PHUM004590-PA"/>
    <property type="gene ID" value="PHUM004590"/>
</dbReference>
<dbReference type="VEuPathDB" id="VectorBase:PHUM004590"/>
<feature type="compositionally biased region" description="Low complexity" evidence="4">
    <location>
        <begin position="194"/>
        <end position="204"/>
    </location>
</feature>
<evidence type="ECO:0000256" key="4">
    <source>
        <dbReference type="SAM" id="MobiDB-lite"/>
    </source>
</evidence>
<dbReference type="GeneID" id="8233483"/>
<dbReference type="PROSITE" id="PS50240">
    <property type="entry name" value="TRYPSIN_DOM"/>
    <property type="match status" value="1"/>
</dbReference>